<dbReference type="AlphaFoldDB" id="A0A6G8AQ27"/>
<evidence type="ECO:0000313" key="1">
    <source>
        <dbReference type="EMBL" id="QIL47035.1"/>
    </source>
</evidence>
<evidence type="ECO:0000313" key="2">
    <source>
        <dbReference type="Proteomes" id="UP000501747"/>
    </source>
</evidence>
<keyword evidence="2" id="KW-1185">Reference proteome</keyword>
<gene>
    <name evidence="1" type="ORF">G7082_00065</name>
</gene>
<accession>A0A6G8AQ27</accession>
<protein>
    <submittedName>
        <fullName evidence="1">HK97 gp10 family phage protein</fullName>
    </submittedName>
</protein>
<proteinExistence type="predicted"/>
<organism evidence="1 2">
    <name type="scientific">Vagococcus hydrophili</name>
    <dbReference type="NCBI Taxonomy" id="2714947"/>
    <lineage>
        <taxon>Bacteria</taxon>
        <taxon>Bacillati</taxon>
        <taxon>Bacillota</taxon>
        <taxon>Bacilli</taxon>
        <taxon>Lactobacillales</taxon>
        <taxon>Enterococcaceae</taxon>
        <taxon>Vagococcus</taxon>
    </lineage>
</organism>
<dbReference type="Proteomes" id="UP000501747">
    <property type="component" value="Chromosome"/>
</dbReference>
<reference evidence="1 2" key="1">
    <citation type="submission" date="2020-03" db="EMBL/GenBank/DDBJ databases">
        <title>Vagococcus sp. nov., isolated from beetles.</title>
        <authorList>
            <person name="Hyun D.-W."/>
            <person name="Bae J.-W."/>
        </authorList>
    </citation>
    <scope>NUCLEOTIDE SEQUENCE [LARGE SCALE GENOMIC DNA]</scope>
    <source>
        <strain evidence="1 2">HDW17B</strain>
    </source>
</reference>
<sequence length="182" mass="19988">MGVEIRGMDRLKAKIGKLTEATKKGTENAVYEMTQEVSGRAVGNLSSIKHGSGELVGSVKDEVESNSSGNPVGHVWTDKKEGLFRELGTGPNGEKSDKSDISPLITPVYTQRAWFFPVTASVEDLTVLYGIPKVEIQGIEFYFTSGQPARPWLYPALKYVEENLANEIVKRNVSEAIRKGLK</sequence>
<name>A0A6G8AQ27_9ENTE</name>
<dbReference type="EMBL" id="CP049887">
    <property type="protein sequence ID" value="QIL47035.1"/>
    <property type="molecule type" value="Genomic_DNA"/>
</dbReference>
<dbReference type="KEGG" id="vhy:G7082_00065"/>